<keyword evidence="4 5" id="KW-0539">Nucleus</keyword>
<dbReference type="Proteomes" id="UP000826271">
    <property type="component" value="Unassembled WGS sequence"/>
</dbReference>
<sequence>MHLHDLRPYTIVSTIQLNRNCWKGSIVNSHSGFILAIRNFSICFLSHDAERKRKLKKVAAREHRKKVLRELNSLISGTQSTTNDDAVDEEVTGVERLAASHYEWAQQAHGFGLQTLVCIPSSNGVLKLGSTELIFQSSDLMNKTDNISGVESDHSDLEASVVKAVESGRVVDDPDKPVLPNVSKMYKASLLGDAITYINGLKSEVQNLESDNKELRSQIVELKKELSSKEVRRPAPPPPDHDLKMSGNKKIGMDIDVKIIGWDAMIRVQSNKKNHPMAKLMAALKKIWMRFCCSTDNRTKVCH</sequence>
<proteinExistence type="predicted"/>
<name>A0AAV6X2G0_9LAMI</name>
<dbReference type="GO" id="GO:0005634">
    <property type="term" value="C:nucleus"/>
    <property type="evidence" value="ECO:0007669"/>
    <property type="project" value="UniProtKB-SubCell"/>
</dbReference>
<dbReference type="Gene3D" id="4.10.280.10">
    <property type="entry name" value="Helix-loop-helix DNA-binding domain"/>
    <property type="match status" value="1"/>
</dbReference>
<evidence type="ECO:0000313" key="9">
    <source>
        <dbReference type="Proteomes" id="UP000826271"/>
    </source>
</evidence>
<dbReference type="GO" id="GO:0046983">
    <property type="term" value="F:protein dimerization activity"/>
    <property type="evidence" value="ECO:0007669"/>
    <property type="project" value="InterPro"/>
</dbReference>
<dbReference type="Pfam" id="PF14215">
    <property type="entry name" value="bHLH-MYC_N"/>
    <property type="match status" value="1"/>
</dbReference>
<feature type="domain" description="Transcription factor MYC/MYB N-terminal" evidence="7">
    <location>
        <begin position="98"/>
        <end position="144"/>
    </location>
</feature>
<keyword evidence="9" id="KW-1185">Reference proteome</keyword>
<gene>
    <name evidence="8" type="ORF">BUALT_Bualt10G0014100</name>
</gene>
<evidence type="ECO:0000256" key="1">
    <source>
        <dbReference type="ARBA" id="ARBA00004123"/>
    </source>
</evidence>
<feature type="region of interest" description="Disordered" evidence="6">
    <location>
        <begin position="226"/>
        <end position="247"/>
    </location>
</feature>
<dbReference type="PANTHER" id="PTHR11514:SF43">
    <property type="entry name" value="TRANSCRIPTION FACTOR MYC2"/>
    <property type="match status" value="1"/>
</dbReference>
<evidence type="ECO:0000256" key="4">
    <source>
        <dbReference type="ARBA" id="ARBA00023242"/>
    </source>
</evidence>
<evidence type="ECO:0000256" key="5">
    <source>
        <dbReference type="RuleBase" id="RU369104"/>
    </source>
</evidence>
<dbReference type="InterPro" id="IPR045084">
    <property type="entry name" value="AIB/MYC-like"/>
</dbReference>
<keyword evidence="3 5" id="KW-0804">Transcription</keyword>
<evidence type="ECO:0000256" key="2">
    <source>
        <dbReference type="ARBA" id="ARBA00023015"/>
    </source>
</evidence>
<evidence type="ECO:0000313" key="8">
    <source>
        <dbReference type="EMBL" id="KAG8374617.1"/>
    </source>
</evidence>
<dbReference type="InterPro" id="IPR025610">
    <property type="entry name" value="MYC/MYB_N"/>
</dbReference>
<feature type="compositionally biased region" description="Basic and acidic residues" evidence="6">
    <location>
        <begin position="226"/>
        <end position="244"/>
    </location>
</feature>
<evidence type="ECO:0000256" key="3">
    <source>
        <dbReference type="ARBA" id="ARBA00023163"/>
    </source>
</evidence>
<dbReference type="InterPro" id="IPR036638">
    <property type="entry name" value="HLH_DNA-bd_sf"/>
</dbReference>
<comment type="caution">
    <text evidence="8">The sequence shown here is derived from an EMBL/GenBank/DDBJ whole genome shotgun (WGS) entry which is preliminary data.</text>
</comment>
<dbReference type="GO" id="GO:0003700">
    <property type="term" value="F:DNA-binding transcription factor activity"/>
    <property type="evidence" value="ECO:0007669"/>
    <property type="project" value="InterPro"/>
</dbReference>
<evidence type="ECO:0000256" key="6">
    <source>
        <dbReference type="SAM" id="MobiDB-lite"/>
    </source>
</evidence>
<comment type="subcellular location">
    <subcellularLocation>
        <location evidence="1 5">Nucleus</location>
    </subcellularLocation>
</comment>
<dbReference type="EMBL" id="WHWC01000010">
    <property type="protein sequence ID" value="KAG8374617.1"/>
    <property type="molecule type" value="Genomic_DNA"/>
</dbReference>
<dbReference type="PANTHER" id="PTHR11514">
    <property type="entry name" value="MYC"/>
    <property type="match status" value="1"/>
</dbReference>
<dbReference type="SUPFAM" id="SSF47459">
    <property type="entry name" value="HLH, helix-loop-helix DNA-binding domain"/>
    <property type="match status" value="1"/>
</dbReference>
<dbReference type="GO" id="GO:0000976">
    <property type="term" value="F:transcription cis-regulatory region binding"/>
    <property type="evidence" value="ECO:0007669"/>
    <property type="project" value="TreeGrafter"/>
</dbReference>
<organism evidence="8 9">
    <name type="scientific">Buddleja alternifolia</name>
    <dbReference type="NCBI Taxonomy" id="168488"/>
    <lineage>
        <taxon>Eukaryota</taxon>
        <taxon>Viridiplantae</taxon>
        <taxon>Streptophyta</taxon>
        <taxon>Embryophyta</taxon>
        <taxon>Tracheophyta</taxon>
        <taxon>Spermatophyta</taxon>
        <taxon>Magnoliopsida</taxon>
        <taxon>eudicotyledons</taxon>
        <taxon>Gunneridae</taxon>
        <taxon>Pentapetalae</taxon>
        <taxon>asterids</taxon>
        <taxon>lamiids</taxon>
        <taxon>Lamiales</taxon>
        <taxon>Scrophulariaceae</taxon>
        <taxon>Buddlejeae</taxon>
        <taxon>Buddleja</taxon>
    </lineage>
</organism>
<accession>A0AAV6X2G0</accession>
<reference evidence="8" key="1">
    <citation type="submission" date="2019-10" db="EMBL/GenBank/DDBJ databases">
        <authorList>
            <person name="Zhang R."/>
            <person name="Pan Y."/>
            <person name="Wang J."/>
            <person name="Ma R."/>
            <person name="Yu S."/>
        </authorList>
    </citation>
    <scope>NUCLEOTIDE SEQUENCE</scope>
    <source>
        <strain evidence="8">LA-IB0</strain>
        <tissue evidence="8">Leaf</tissue>
    </source>
</reference>
<keyword evidence="2 5" id="KW-0805">Transcription regulation</keyword>
<dbReference type="AlphaFoldDB" id="A0AAV6X2G0"/>
<protein>
    <recommendedName>
        <fullName evidence="5">Transcription factor</fullName>
        <shortName evidence="5">bHLH transcription factor</shortName>
    </recommendedName>
    <alternativeName>
        <fullName evidence="5">Basic helix-loop-helix protein</fullName>
    </alternativeName>
</protein>
<evidence type="ECO:0000259" key="7">
    <source>
        <dbReference type="Pfam" id="PF14215"/>
    </source>
</evidence>